<dbReference type="InterPro" id="IPR035901">
    <property type="entry name" value="GIY-YIG_endonuc_sf"/>
</dbReference>
<dbReference type="Pfam" id="PF01541">
    <property type="entry name" value="GIY-YIG"/>
    <property type="match status" value="1"/>
</dbReference>
<reference evidence="2 3" key="1">
    <citation type="journal article" date="2020" name="Nature">
        <title>Isolation of an archaeon at the prokaryote-eukaryote interface.</title>
        <authorList>
            <person name="Imachi H."/>
            <person name="Nobu M.K."/>
            <person name="Nakahara N."/>
            <person name="Morono Y."/>
            <person name="Ogawara M."/>
            <person name="Takaki Y."/>
            <person name="Takano Y."/>
            <person name="Uematsu K."/>
            <person name="Ikuta T."/>
            <person name="Ito M."/>
            <person name="Matsui Y."/>
            <person name="Miyazaki M."/>
            <person name="Murata K."/>
            <person name="Saito Y."/>
            <person name="Sakai S."/>
            <person name="Song C."/>
            <person name="Tasumi E."/>
            <person name="Yamanaka Y."/>
            <person name="Yamaguchi T."/>
            <person name="Kamagata Y."/>
            <person name="Tamaki H."/>
            <person name="Takai K."/>
        </authorList>
    </citation>
    <scope>NUCLEOTIDE SEQUENCE [LARGE SCALE GENOMIC DNA]</scope>
    <source>
        <strain evidence="2 3">MK-D1</strain>
    </source>
</reference>
<dbReference type="PANTHER" id="PTHR34477:SF1">
    <property type="entry name" value="UPF0213 PROTEIN YHBQ"/>
    <property type="match status" value="1"/>
</dbReference>
<dbReference type="InterPro" id="IPR050190">
    <property type="entry name" value="UPF0213_domain"/>
</dbReference>
<sequence length="97" mass="11559">MPLYYVYILKCENIKNGNVSLYTGSTQDLMKRFEQHRKGVGGAKYTRGKKLELVYFETHLTRSDVMKREYEIKSYTSSKKWEIVDEFQKKMEDSKSK</sequence>
<feature type="domain" description="GIY-YIG" evidence="1">
    <location>
        <begin position="2"/>
        <end position="83"/>
    </location>
</feature>
<dbReference type="Gene3D" id="3.40.1440.10">
    <property type="entry name" value="GIY-YIG endonuclease"/>
    <property type="match status" value="1"/>
</dbReference>
<dbReference type="AlphaFoldDB" id="A0A5B9DBP9"/>
<dbReference type="InterPro" id="IPR000305">
    <property type="entry name" value="GIY-YIG_endonuc"/>
</dbReference>
<name>A0A5B9DBP9_9ARCH</name>
<dbReference type="CDD" id="cd10456">
    <property type="entry name" value="GIY-YIG_UPF0213"/>
    <property type="match status" value="1"/>
</dbReference>
<dbReference type="OrthoDB" id="297764at2157"/>
<evidence type="ECO:0000313" key="2">
    <source>
        <dbReference type="EMBL" id="QEE16689.1"/>
    </source>
</evidence>
<dbReference type="EMBL" id="CP042905">
    <property type="protein sequence ID" value="QEE16689.1"/>
    <property type="molecule type" value="Genomic_DNA"/>
</dbReference>
<keyword evidence="3" id="KW-1185">Reference proteome</keyword>
<proteinExistence type="predicted"/>
<gene>
    <name evidence="2" type="ORF">DSAG12_02519</name>
</gene>
<evidence type="ECO:0000259" key="1">
    <source>
        <dbReference type="PROSITE" id="PS50164"/>
    </source>
</evidence>
<dbReference type="PROSITE" id="PS50164">
    <property type="entry name" value="GIY_YIG"/>
    <property type="match status" value="1"/>
</dbReference>
<protein>
    <submittedName>
        <fullName evidence="2">GIY-YIG nuclease family protein</fullName>
    </submittedName>
</protein>
<dbReference type="RefSeq" id="WP_147663621.1">
    <property type="nucleotide sequence ID" value="NZ_CP042905.2"/>
</dbReference>
<accession>A0A5B9DBP9</accession>
<reference evidence="2 3" key="2">
    <citation type="journal article" date="2024" name="Int. J. Syst. Evol. Microbiol.">
        <title>Promethearchaeum syntrophicum gen. nov., sp. nov., an anaerobic, obligately syntrophic archaeon, the first isolate of the lineage 'Asgard' archaea, and proposal of the new archaeal phylum Promethearchaeota phyl. nov. and kingdom Promethearchaeati regn. nov.</title>
        <authorList>
            <person name="Imachi H."/>
            <person name="Nobu M.K."/>
            <person name="Kato S."/>
            <person name="Takaki Y."/>
            <person name="Miyazaki M."/>
            <person name="Miyata M."/>
            <person name="Ogawara M."/>
            <person name="Saito Y."/>
            <person name="Sakai S."/>
            <person name="Tahara Y.O."/>
            <person name="Takano Y."/>
            <person name="Tasumi E."/>
            <person name="Uematsu K."/>
            <person name="Yoshimura T."/>
            <person name="Itoh T."/>
            <person name="Ohkuma M."/>
            <person name="Takai K."/>
        </authorList>
    </citation>
    <scope>NUCLEOTIDE SEQUENCE [LARGE SCALE GENOMIC DNA]</scope>
    <source>
        <strain evidence="2 3">MK-D1</strain>
    </source>
</reference>
<dbReference type="Proteomes" id="UP000321408">
    <property type="component" value="Chromosome"/>
</dbReference>
<evidence type="ECO:0000313" key="3">
    <source>
        <dbReference type="Proteomes" id="UP000321408"/>
    </source>
</evidence>
<dbReference type="KEGG" id="psyt:DSAG12_02519"/>
<dbReference type="SUPFAM" id="SSF82771">
    <property type="entry name" value="GIY-YIG endonuclease"/>
    <property type="match status" value="1"/>
</dbReference>
<dbReference type="PANTHER" id="PTHR34477">
    <property type="entry name" value="UPF0213 PROTEIN YHBQ"/>
    <property type="match status" value="1"/>
</dbReference>
<dbReference type="GeneID" id="41330503"/>
<organism evidence="2 3">
    <name type="scientific">Promethearchaeum syntrophicum</name>
    <dbReference type="NCBI Taxonomy" id="2594042"/>
    <lineage>
        <taxon>Archaea</taxon>
        <taxon>Promethearchaeati</taxon>
        <taxon>Promethearchaeota</taxon>
        <taxon>Promethearchaeia</taxon>
        <taxon>Promethearchaeales</taxon>
        <taxon>Promethearchaeaceae</taxon>
        <taxon>Promethearchaeum</taxon>
    </lineage>
</organism>